<comment type="similarity">
    <text evidence="1">Belongs to the SecB family.</text>
</comment>
<dbReference type="GO" id="GO:0015031">
    <property type="term" value="P:protein transport"/>
    <property type="evidence" value="ECO:0007669"/>
    <property type="project" value="UniProtKB-KW"/>
</dbReference>
<evidence type="ECO:0000313" key="6">
    <source>
        <dbReference type="Proteomes" id="UP000014151"/>
    </source>
</evidence>
<dbReference type="EMBL" id="ASSN01000005">
    <property type="protein sequence ID" value="EOS05310.1"/>
    <property type="molecule type" value="Genomic_DNA"/>
</dbReference>
<evidence type="ECO:0000313" key="5">
    <source>
        <dbReference type="EMBL" id="EOS05310.1"/>
    </source>
</evidence>
<dbReference type="Proteomes" id="UP000014151">
    <property type="component" value="Unassembled WGS sequence"/>
</dbReference>
<dbReference type="RefSeq" id="WP_016270258.1">
    <property type="nucleotide sequence ID" value="NZ_KE159465.1"/>
</dbReference>
<evidence type="ECO:0000256" key="3">
    <source>
        <dbReference type="ARBA" id="ARBA00022927"/>
    </source>
</evidence>
<accession>R9HVW1</accession>
<sequence>MEITLEKTIADKLDLRRVTNSSKKTLRKFNLRYEIRTIEGEPQRFVIYFKMDVYNTAAFKLKIEYAAIFKTSEDINMDFLTSHFTKINAPAIAYPYLRSYVSFICLNSGLEPAILPTINFIEFSKENFSEENN</sequence>
<dbReference type="InterPro" id="IPR003708">
    <property type="entry name" value="SecB"/>
</dbReference>
<proteinExistence type="inferred from homology"/>
<name>R9HVW1_PHOVU</name>
<gene>
    <name evidence="5" type="ORF">C800_00669</name>
</gene>
<protein>
    <recommendedName>
        <fullName evidence="7">Preprotein translocase subunit SecB</fullName>
    </recommendedName>
</protein>
<evidence type="ECO:0000256" key="2">
    <source>
        <dbReference type="ARBA" id="ARBA00022448"/>
    </source>
</evidence>
<reference evidence="5 6" key="1">
    <citation type="submission" date="2013-04" db="EMBL/GenBank/DDBJ databases">
        <title>The Genome Sequence of Bacteroides vulgatus dnLKV7.</title>
        <authorList>
            <consortium name="The Broad Institute Genomics Platform"/>
            <consortium name="The Broad Institute Genome Sequencing Center for Infectious Disease"/>
            <person name="Earl A."/>
            <person name="Xavier R."/>
            <person name="Kuhn K."/>
            <person name="Stappenbeck T."/>
            <person name="Walker B."/>
            <person name="Young S."/>
            <person name="Zeng Q."/>
            <person name="Gargeya S."/>
            <person name="Fitzgerald M."/>
            <person name="Haas B."/>
            <person name="Abouelleil A."/>
            <person name="Allen A.W."/>
            <person name="Alvarado L."/>
            <person name="Arachchi H.M."/>
            <person name="Berlin A.M."/>
            <person name="Chapman S.B."/>
            <person name="Gainer-Dewar J."/>
            <person name="Goldberg J."/>
            <person name="Griggs A."/>
            <person name="Gujja S."/>
            <person name="Hansen M."/>
            <person name="Howarth C."/>
            <person name="Imamovic A."/>
            <person name="Ireland A."/>
            <person name="Larimer J."/>
            <person name="McCowan C."/>
            <person name="Murphy C."/>
            <person name="Pearson M."/>
            <person name="Poon T.W."/>
            <person name="Priest M."/>
            <person name="Roberts A."/>
            <person name="Saif S."/>
            <person name="Shea T."/>
            <person name="Sisk P."/>
            <person name="Sykes S."/>
            <person name="Wortman J."/>
            <person name="Nusbaum C."/>
            <person name="Birren B."/>
        </authorList>
    </citation>
    <scope>NUCLEOTIDE SEQUENCE [LARGE SCALE GENOMIC DNA]</scope>
    <source>
        <strain evidence="6">dnLKV7</strain>
    </source>
</reference>
<keyword evidence="2" id="KW-0813">Transport</keyword>
<dbReference type="GO" id="GO:0051262">
    <property type="term" value="P:protein tetramerization"/>
    <property type="evidence" value="ECO:0007669"/>
    <property type="project" value="InterPro"/>
</dbReference>
<evidence type="ECO:0008006" key="7">
    <source>
        <dbReference type="Google" id="ProtNLM"/>
    </source>
</evidence>
<dbReference type="AlphaFoldDB" id="R9HVW1"/>
<dbReference type="GO" id="GO:0051082">
    <property type="term" value="F:unfolded protein binding"/>
    <property type="evidence" value="ECO:0007669"/>
    <property type="project" value="InterPro"/>
</dbReference>
<dbReference type="HOGENOM" id="CLU_136678_5_0_10"/>
<dbReference type="Pfam" id="PF02556">
    <property type="entry name" value="SecB"/>
    <property type="match status" value="1"/>
</dbReference>
<keyword evidence="3" id="KW-0653">Protein transport</keyword>
<keyword evidence="4" id="KW-0811">Translocation</keyword>
<dbReference type="SUPFAM" id="SSF54611">
    <property type="entry name" value="SecB-like"/>
    <property type="match status" value="1"/>
</dbReference>
<dbReference type="InterPro" id="IPR035958">
    <property type="entry name" value="SecB-like_sf"/>
</dbReference>
<organism evidence="5 6">
    <name type="scientific">Phocaeicola vulgatus dnLKV7</name>
    <dbReference type="NCBI Taxonomy" id="1235786"/>
    <lineage>
        <taxon>Bacteria</taxon>
        <taxon>Pseudomonadati</taxon>
        <taxon>Bacteroidota</taxon>
        <taxon>Bacteroidia</taxon>
        <taxon>Bacteroidales</taxon>
        <taxon>Bacteroidaceae</taxon>
        <taxon>Phocaeicola</taxon>
    </lineage>
</organism>
<dbReference type="Gene3D" id="3.10.420.10">
    <property type="entry name" value="SecB-like"/>
    <property type="match status" value="1"/>
</dbReference>
<evidence type="ECO:0000256" key="1">
    <source>
        <dbReference type="ARBA" id="ARBA00009990"/>
    </source>
</evidence>
<evidence type="ECO:0000256" key="4">
    <source>
        <dbReference type="ARBA" id="ARBA00023010"/>
    </source>
</evidence>
<comment type="caution">
    <text evidence="5">The sequence shown here is derived from an EMBL/GenBank/DDBJ whole genome shotgun (WGS) entry which is preliminary data.</text>
</comment>